<sequence>MSNNYTRNLFLGDFNAKHPALGHDTTNRNGNALAEIANTHGLILLNDDTPTYYSNQGTPGVLDLALCSQLLSPSLFNFSVLQELSSDHLPFLINSISPLSTSTPGPYKLANTKNYNHTDWKAYTDALSLPPDPPLQNTADIDALVETLTLTIRTALDNNTPDPKPPPTHTHCTLPGHILAHIRNKNRLRKDYQRTRNPATKRLINRLTNDIKRLIQNHSAQRWEHACNQINDNTPPQIRWKIFKRLTGNAKKTPYPTLVSGNTFARTDPEKANLFNLTMDNIQRDLADPNFNPHTKALIDRVVALNNNALSPLPQIPPEPPPNNLTTPFTPLEVYQALKLRKNTSPGTDGIPFKALKLGPPPSSTP</sequence>
<dbReference type="InterPro" id="IPR005135">
    <property type="entry name" value="Endo/exonuclease/phosphatase"/>
</dbReference>
<organism evidence="3 4">
    <name type="scientific">Holothuria leucospilota</name>
    <name type="common">Black long sea cucumber</name>
    <name type="synonym">Mertensiothuria leucospilota</name>
    <dbReference type="NCBI Taxonomy" id="206669"/>
    <lineage>
        <taxon>Eukaryota</taxon>
        <taxon>Metazoa</taxon>
        <taxon>Echinodermata</taxon>
        <taxon>Eleutherozoa</taxon>
        <taxon>Echinozoa</taxon>
        <taxon>Holothuroidea</taxon>
        <taxon>Aspidochirotacea</taxon>
        <taxon>Aspidochirotida</taxon>
        <taxon>Holothuriidae</taxon>
        <taxon>Holothuria</taxon>
    </lineage>
</organism>
<proteinExistence type="predicted"/>
<evidence type="ECO:0000256" key="1">
    <source>
        <dbReference type="SAM" id="MobiDB-lite"/>
    </source>
</evidence>
<gene>
    <name evidence="3" type="ORF">HOLleu_33721</name>
</gene>
<dbReference type="OrthoDB" id="410155at2759"/>
<dbReference type="Gene3D" id="3.60.10.10">
    <property type="entry name" value="Endonuclease/exonuclease/phosphatase"/>
    <property type="match status" value="1"/>
</dbReference>
<evidence type="ECO:0000259" key="2">
    <source>
        <dbReference type="Pfam" id="PF14529"/>
    </source>
</evidence>
<keyword evidence="4" id="KW-1185">Reference proteome</keyword>
<dbReference type="InterPro" id="IPR036691">
    <property type="entry name" value="Endo/exonu/phosph_ase_sf"/>
</dbReference>
<accession>A0A9Q1BGU5</accession>
<protein>
    <recommendedName>
        <fullName evidence="2">Endonuclease/exonuclease/phosphatase domain-containing protein</fullName>
    </recommendedName>
</protein>
<evidence type="ECO:0000313" key="3">
    <source>
        <dbReference type="EMBL" id="KAJ8026000.1"/>
    </source>
</evidence>
<dbReference type="GO" id="GO:0003824">
    <property type="term" value="F:catalytic activity"/>
    <property type="evidence" value="ECO:0007669"/>
    <property type="project" value="InterPro"/>
</dbReference>
<feature type="domain" description="Endonuclease/exonuclease/phosphatase" evidence="2">
    <location>
        <begin position="7"/>
        <end position="91"/>
    </location>
</feature>
<reference evidence="3" key="1">
    <citation type="submission" date="2021-10" db="EMBL/GenBank/DDBJ databases">
        <title>Tropical sea cucumber genome reveals ecological adaptation and Cuvierian tubules defense mechanism.</title>
        <authorList>
            <person name="Chen T."/>
        </authorList>
    </citation>
    <scope>NUCLEOTIDE SEQUENCE</scope>
    <source>
        <strain evidence="3">Nanhai2018</strain>
        <tissue evidence="3">Muscle</tissue>
    </source>
</reference>
<dbReference type="PANTHER" id="PTHR33273:SF4">
    <property type="entry name" value="ENDONUCLEASE_EXONUCLEASE_PHOSPHATASE DOMAIN-CONTAINING PROTEIN"/>
    <property type="match status" value="1"/>
</dbReference>
<dbReference type="PANTHER" id="PTHR33273">
    <property type="entry name" value="DOMAIN-CONTAINING PROTEIN, PUTATIVE-RELATED"/>
    <property type="match status" value="1"/>
</dbReference>
<dbReference type="SUPFAM" id="SSF56219">
    <property type="entry name" value="DNase I-like"/>
    <property type="match status" value="1"/>
</dbReference>
<dbReference type="Pfam" id="PF14529">
    <property type="entry name" value="Exo_endo_phos_2"/>
    <property type="match status" value="1"/>
</dbReference>
<evidence type="ECO:0000313" key="4">
    <source>
        <dbReference type="Proteomes" id="UP001152320"/>
    </source>
</evidence>
<dbReference type="EMBL" id="JAIZAY010000017">
    <property type="protein sequence ID" value="KAJ8026000.1"/>
    <property type="molecule type" value="Genomic_DNA"/>
</dbReference>
<dbReference type="Proteomes" id="UP001152320">
    <property type="component" value="Chromosome 17"/>
</dbReference>
<name>A0A9Q1BGU5_HOLLE</name>
<comment type="caution">
    <text evidence="3">The sequence shown here is derived from an EMBL/GenBank/DDBJ whole genome shotgun (WGS) entry which is preliminary data.</text>
</comment>
<feature type="region of interest" description="Disordered" evidence="1">
    <location>
        <begin position="343"/>
        <end position="366"/>
    </location>
</feature>
<dbReference type="AlphaFoldDB" id="A0A9Q1BGU5"/>